<evidence type="ECO:0000313" key="1">
    <source>
        <dbReference type="EMBL" id="NML18328.1"/>
    </source>
</evidence>
<dbReference type="InterPro" id="IPR029024">
    <property type="entry name" value="TerB-like"/>
</dbReference>
<proteinExistence type="predicted"/>
<dbReference type="Gene3D" id="1.10.3680.10">
    <property type="entry name" value="TerB-like"/>
    <property type="match status" value="1"/>
</dbReference>
<dbReference type="Proteomes" id="UP000574067">
    <property type="component" value="Unassembled WGS sequence"/>
</dbReference>
<protein>
    <submittedName>
        <fullName evidence="1">TerB family tellurite resistance protein</fullName>
    </submittedName>
</protein>
<accession>A0A848FFW2</accession>
<comment type="caution">
    <text evidence="1">The sequence shown here is derived from an EMBL/GenBank/DDBJ whole genome shotgun (WGS) entry which is preliminary data.</text>
</comment>
<keyword evidence="2" id="KW-1185">Reference proteome</keyword>
<dbReference type="EMBL" id="JABBFW010000030">
    <property type="protein sequence ID" value="NML18328.1"/>
    <property type="molecule type" value="Genomic_DNA"/>
</dbReference>
<dbReference type="AlphaFoldDB" id="A0A848FFW2"/>
<reference evidence="1 2" key="1">
    <citation type="submission" date="2020-04" db="EMBL/GenBank/DDBJ databases">
        <title>Azohydromonas sp. isolated from soil.</title>
        <authorList>
            <person name="Dahal R.H."/>
        </authorList>
    </citation>
    <scope>NUCLEOTIDE SEQUENCE [LARGE SCALE GENOMIC DNA]</scope>
    <source>
        <strain evidence="1 2">G-1-1-14</strain>
    </source>
</reference>
<gene>
    <name evidence="1" type="ORF">HHL10_25495</name>
</gene>
<sequence length="161" mass="17339">MSRHTIASRAYPLNSPQAAGRLVALALIANGEIKAKEWAALSALRACEQLGLSDEHWHDLLDELCHDLLASPDAAGDCLVDAPLLACWLAEVDDPALQHRVMRLCAAVIGADGHVDPGESVVLRGMLAQWVLPQEEQAGVEPLLYGLDFQVQPRRPQPVAG</sequence>
<organism evidence="1 2">
    <name type="scientific">Azohydromonas caseinilytica</name>
    <dbReference type="NCBI Taxonomy" id="2728836"/>
    <lineage>
        <taxon>Bacteria</taxon>
        <taxon>Pseudomonadati</taxon>
        <taxon>Pseudomonadota</taxon>
        <taxon>Betaproteobacteria</taxon>
        <taxon>Burkholderiales</taxon>
        <taxon>Sphaerotilaceae</taxon>
        <taxon>Azohydromonas</taxon>
    </lineage>
</organism>
<evidence type="ECO:0000313" key="2">
    <source>
        <dbReference type="Proteomes" id="UP000574067"/>
    </source>
</evidence>
<dbReference type="SUPFAM" id="SSF158682">
    <property type="entry name" value="TerB-like"/>
    <property type="match status" value="1"/>
</dbReference>
<name>A0A848FFW2_9BURK</name>
<dbReference type="RefSeq" id="WP_169163225.1">
    <property type="nucleotide sequence ID" value="NZ_JABBFW010000030.1"/>
</dbReference>